<dbReference type="OrthoDB" id="5853778at2759"/>
<keyword evidence="3" id="KW-1185">Reference proteome</keyword>
<evidence type="ECO:0000313" key="3">
    <source>
        <dbReference type="Proteomes" id="UP000053660"/>
    </source>
</evidence>
<dbReference type="Proteomes" id="UP000053660">
    <property type="component" value="Unassembled WGS sequence"/>
</dbReference>
<dbReference type="EMBL" id="KN550704">
    <property type="protein sequence ID" value="KHJ93580.1"/>
    <property type="molecule type" value="Genomic_DNA"/>
</dbReference>
<keyword evidence="1" id="KW-0812">Transmembrane</keyword>
<evidence type="ECO:0000256" key="1">
    <source>
        <dbReference type="SAM" id="Phobius"/>
    </source>
</evidence>
<sequence>MNCIFLLIAKAIYDVALWFVFILSVAKYFGLHFYYDTTLLTAVLSVLDMVLFPFFLLSEHEKIQRKQK</sequence>
<dbReference type="AlphaFoldDB" id="A0A0B1TDZ3"/>
<keyword evidence="1" id="KW-0472">Membrane</keyword>
<feature type="transmembrane region" description="Helical" evidence="1">
    <location>
        <begin position="12"/>
        <end position="31"/>
    </location>
</feature>
<gene>
    <name evidence="2" type="ORF">OESDEN_06509</name>
</gene>
<organism evidence="2 3">
    <name type="scientific">Oesophagostomum dentatum</name>
    <name type="common">Nodular worm</name>
    <dbReference type="NCBI Taxonomy" id="61180"/>
    <lineage>
        <taxon>Eukaryota</taxon>
        <taxon>Metazoa</taxon>
        <taxon>Ecdysozoa</taxon>
        <taxon>Nematoda</taxon>
        <taxon>Chromadorea</taxon>
        <taxon>Rhabditida</taxon>
        <taxon>Rhabditina</taxon>
        <taxon>Rhabditomorpha</taxon>
        <taxon>Strongyloidea</taxon>
        <taxon>Strongylidae</taxon>
        <taxon>Oesophagostomum</taxon>
    </lineage>
</organism>
<name>A0A0B1TDZ3_OESDE</name>
<keyword evidence="1" id="KW-1133">Transmembrane helix</keyword>
<feature type="transmembrane region" description="Helical" evidence="1">
    <location>
        <begin position="37"/>
        <end position="58"/>
    </location>
</feature>
<accession>A0A0B1TDZ3</accession>
<reference evidence="2 3" key="1">
    <citation type="submission" date="2014-03" db="EMBL/GenBank/DDBJ databases">
        <title>Draft genome of the hookworm Oesophagostomum dentatum.</title>
        <authorList>
            <person name="Mitreva M."/>
        </authorList>
    </citation>
    <scope>NUCLEOTIDE SEQUENCE [LARGE SCALE GENOMIC DNA]</scope>
    <source>
        <strain evidence="2 3">OD-Hann</strain>
    </source>
</reference>
<proteinExistence type="predicted"/>
<protein>
    <submittedName>
        <fullName evidence="2">Uncharacterized protein</fullName>
    </submittedName>
</protein>
<evidence type="ECO:0000313" key="2">
    <source>
        <dbReference type="EMBL" id="KHJ93580.1"/>
    </source>
</evidence>